<protein>
    <submittedName>
        <fullName evidence="3">Glucuronyl hydrolase</fullName>
    </submittedName>
</protein>
<evidence type="ECO:0000256" key="2">
    <source>
        <dbReference type="ARBA" id="ARBA00038358"/>
    </source>
</evidence>
<dbReference type="GO" id="GO:0052757">
    <property type="term" value="F:chondroitin hydrolase activity"/>
    <property type="evidence" value="ECO:0007669"/>
    <property type="project" value="TreeGrafter"/>
</dbReference>
<dbReference type="PANTHER" id="PTHR36845:SF1">
    <property type="entry name" value="HYDROLASE, PUTATIVE (AFU_ORTHOLOGUE AFUA_7G05090)-RELATED"/>
    <property type="match status" value="1"/>
</dbReference>
<dbReference type="Gene3D" id="1.50.10.10">
    <property type="match status" value="1"/>
</dbReference>
<reference evidence="3 4" key="1">
    <citation type="submission" date="2020-09" db="EMBL/GenBank/DDBJ databases">
        <title>Sinomicrobium weinanense sp. nov., a halophilic bacteria isolated from saline-alkali soil.</title>
        <authorList>
            <person name="Wu P."/>
            <person name="Ren H."/>
            <person name="Mei Y."/>
            <person name="Liang Y."/>
            <person name="Chen Z."/>
        </authorList>
    </citation>
    <scope>NUCLEOTIDE SEQUENCE [LARGE SCALE GENOMIC DNA]</scope>
    <source>
        <strain evidence="3 4">FJxs</strain>
    </source>
</reference>
<dbReference type="InterPro" id="IPR012341">
    <property type="entry name" value="6hp_glycosidase-like_sf"/>
</dbReference>
<sequence>IPDEPRDASSGAIIASALIELSDYTGDRYMQQALHILDSLAGSAYTAKEGENGHFVLMHSVGSIPHGNEIDVPINYADYYYIEALSRLREKGL</sequence>
<keyword evidence="4" id="KW-1185">Reference proteome</keyword>
<proteinExistence type="inferred from homology"/>
<dbReference type="PANTHER" id="PTHR36845">
    <property type="entry name" value="HYDROLASE, PUTATIVE (AFU_ORTHOLOGUE AFUA_7G05090)-RELATED"/>
    <property type="match status" value="1"/>
</dbReference>
<dbReference type="Proteomes" id="UP000653730">
    <property type="component" value="Unassembled WGS sequence"/>
</dbReference>
<keyword evidence="1 3" id="KW-0378">Hydrolase</keyword>
<comment type="caution">
    <text evidence="3">The sequence shown here is derived from an EMBL/GenBank/DDBJ whole genome shotgun (WGS) entry which is preliminary data.</text>
</comment>
<organism evidence="3 4">
    <name type="scientific">Sinomicrobium weinanense</name>
    <dbReference type="NCBI Taxonomy" id="2842200"/>
    <lineage>
        <taxon>Bacteria</taxon>
        <taxon>Pseudomonadati</taxon>
        <taxon>Bacteroidota</taxon>
        <taxon>Flavobacteriia</taxon>
        <taxon>Flavobacteriales</taxon>
        <taxon>Flavobacteriaceae</taxon>
        <taxon>Sinomicrobium</taxon>
    </lineage>
</organism>
<name>A0A926JVY2_9FLAO</name>
<evidence type="ECO:0000313" key="3">
    <source>
        <dbReference type="EMBL" id="MBC9798585.1"/>
    </source>
</evidence>
<dbReference type="SUPFAM" id="SSF48208">
    <property type="entry name" value="Six-hairpin glycosidases"/>
    <property type="match status" value="1"/>
</dbReference>
<comment type="similarity">
    <text evidence="2">Belongs to the glycosyl hydrolase 88 family.</text>
</comment>
<evidence type="ECO:0000256" key="1">
    <source>
        <dbReference type="ARBA" id="ARBA00022801"/>
    </source>
</evidence>
<dbReference type="GO" id="GO:0000272">
    <property type="term" value="P:polysaccharide catabolic process"/>
    <property type="evidence" value="ECO:0007669"/>
    <property type="project" value="TreeGrafter"/>
</dbReference>
<gene>
    <name evidence="3" type="ORF">IBL28_21645</name>
</gene>
<dbReference type="InterPro" id="IPR008928">
    <property type="entry name" value="6-hairpin_glycosidase_sf"/>
</dbReference>
<evidence type="ECO:0000313" key="4">
    <source>
        <dbReference type="Proteomes" id="UP000653730"/>
    </source>
</evidence>
<dbReference type="AlphaFoldDB" id="A0A926JVY2"/>
<feature type="non-terminal residue" evidence="3">
    <location>
        <position position="1"/>
    </location>
</feature>
<dbReference type="EMBL" id="JACVDC010000137">
    <property type="protein sequence ID" value="MBC9798585.1"/>
    <property type="molecule type" value="Genomic_DNA"/>
</dbReference>
<dbReference type="InterPro" id="IPR052369">
    <property type="entry name" value="UG_Glycosaminoglycan_Hydrolase"/>
</dbReference>
<accession>A0A926JVY2</accession>